<sequence length="161" mass="18051">MRRARNTKRFKVITQAEVMLFCLCFSMPASAQDARNWDVEYVASCTHLSNPPELSIPEEYQAKLCACYFKDVQEHYEWGTLTPADLDHGLQELNARKATLRIAQEKPKPFTGAFDNIEFSKAIAKLALEGVLPLTKRPEIVQCLNDAHKNAPAKNPAGASE</sequence>
<accession>A0A2W5BM06</accession>
<keyword evidence="1" id="KW-0732">Signal</keyword>
<name>A0A2W5BM06_9BACT</name>
<dbReference type="AlphaFoldDB" id="A0A2W5BM06"/>
<evidence type="ECO:0000313" key="3">
    <source>
        <dbReference type="Proteomes" id="UP000249557"/>
    </source>
</evidence>
<evidence type="ECO:0000256" key="1">
    <source>
        <dbReference type="SAM" id="SignalP"/>
    </source>
</evidence>
<feature type="signal peptide" evidence="1">
    <location>
        <begin position="1"/>
        <end position="31"/>
    </location>
</feature>
<protein>
    <submittedName>
        <fullName evidence="2">Uncharacterized protein</fullName>
    </submittedName>
</protein>
<comment type="caution">
    <text evidence="2">The sequence shown here is derived from an EMBL/GenBank/DDBJ whole genome shotgun (WGS) entry which is preliminary data.</text>
</comment>
<dbReference type="EMBL" id="QFNK01000182">
    <property type="protein sequence ID" value="PZO84235.1"/>
    <property type="molecule type" value="Genomic_DNA"/>
</dbReference>
<gene>
    <name evidence="2" type="ORF">DI626_08420</name>
</gene>
<dbReference type="Proteomes" id="UP000249557">
    <property type="component" value="Unassembled WGS sequence"/>
</dbReference>
<proteinExistence type="predicted"/>
<organism evidence="2 3">
    <name type="scientific">Micavibrio aeruginosavorus</name>
    <dbReference type="NCBI Taxonomy" id="349221"/>
    <lineage>
        <taxon>Bacteria</taxon>
        <taxon>Pseudomonadati</taxon>
        <taxon>Bdellovibrionota</taxon>
        <taxon>Bdellovibrionia</taxon>
        <taxon>Bdellovibrionales</taxon>
        <taxon>Pseudobdellovibrionaceae</taxon>
        <taxon>Micavibrio</taxon>
    </lineage>
</organism>
<feature type="chain" id="PRO_5015867758" evidence="1">
    <location>
        <begin position="32"/>
        <end position="161"/>
    </location>
</feature>
<evidence type="ECO:0000313" key="2">
    <source>
        <dbReference type="EMBL" id="PZO84235.1"/>
    </source>
</evidence>
<reference evidence="2 3" key="1">
    <citation type="submission" date="2017-08" db="EMBL/GenBank/DDBJ databases">
        <title>Infants hospitalized years apart are colonized by the same room-sourced microbial strains.</title>
        <authorList>
            <person name="Brooks B."/>
            <person name="Olm M.R."/>
            <person name="Firek B.A."/>
            <person name="Baker R."/>
            <person name="Thomas B.C."/>
            <person name="Morowitz M.J."/>
            <person name="Banfield J.F."/>
        </authorList>
    </citation>
    <scope>NUCLEOTIDE SEQUENCE [LARGE SCALE GENOMIC DNA]</scope>
    <source>
        <strain evidence="2">S2_018_000_R2_104</strain>
    </source>
</reference>